<feature type="region of interest" description="Disordered" evidence="19">
    <location>
        <begin position="559"/>
        <end position="602"/>
    </location>
</feature>
<dbReference type="GO" id="GO:0006508">
    <property type="term" value="P:proteolysis"/>
    <property type="evidence" value="ECO:0007669"/>
    <property type="project" value="UniProtKB-KW"/>
</dbReference>
<keyword evidence="11 17" id="KW-0482">Metalloprotease</keyword>
<evidence type="ECO:0000256" key="11">
    <source>
        <dbReference type="ARBA" id="ARBA00023049"/>
    </source>
</evidence>
<evidence type="ECO:0000256" key="1">
    <source>
        <dbReference type="ARBA" id="ARBA00001249"/>
    </source>
</evidence>
<dbReference type="GO" id="GO:0016020">
    <property type="term" value="C:membrane"/>
    <property type="evidence" value="ECO:0007669"/>
    <property type="project" value="UniProtKB-SubCell"/>
</dbReference>
<gene>
    <name evidence="20" type="ORF">Tb11.0360</name>
</gene>
<keyword evidence="13" id="KW-0865">Zymogen</keyword>
<dbReference type="GO" id="GO:0007155">
    <property type="term" value="P:cell adhesion"/>
    <property type="evidence" value="ECO:0007669"/>
    <property type="project" value="UniProtKB-KW"/>
</dbReference>
<proteinExistence type="inferred from homology"/>
<keyword evidence="9 17" id="KW-0862">Zinc</keyword>
<feature type="compositionally biased region" description="Polar residues" evidence="19">
    <location>
        <begin position="591"/>
        <end position="602"/>
    </location>
</feature>
<feature type="binding site" evidence="17">
    <location>
        <position position="242"/>
    </location>
    <ligand>
        <name>Zn(2+)</name>
        <dbReference type="ChEBI" id="CHEBI:29105"/>
        <note>catalytic</note>
    </ligand>
</feature>
<comment type="catalytic activity">
    <reaction evidence="1">
        <text>Preference for hydrophobic residues at P1 and P1' and basic residues at P2' and P3'. A model nonapeptide is cleaved at -Ala-Tyr-|-Leu-Lys-Lys-.</text>
        <dbReference type="EC" id="3.4.24.36"/>
    </reaction>
</comment>
<dbReference type="EC" id="3.4.24.-" evidence="18"/>
<protein>
    <recommendedName>
        <fullName evidence="18">Leishmanolysin-like peptidase</fullName>
        <ecNumber evidence="18">3.4.24.-</ecNumber>
    </recommendedName>
</protein>
<dbReference type="Gene3D" id="2.10.55.10">
    <property type="entry name" value="Leishmanolysin domain 3"/>
    <property type="match status" value="1"/>
</dbReference>
<dbReference type="VEuPathDB" id="TriTrypDB:Tb11.0360"/>
<evidence type="ECO:0000256" key="16">
    <source>
        <dbReference type="PIRSR" id="PIRSR601577-1"/>
    </source>
</evidence>
<evidence type="ECO:0000256" key="19">
    <source>
        <dbReference type="SAM" id="MobiDB-lite"/>
    </source>
</evidence>
<evidence type="ECO:0000256" key="18">
    <source>
        <dbReference type="RuleBase" id="RU366077"/>
    </source>
</evidence>
<evidence type="ECO:0000256" key="15">
    <source>
        <dbReference type="ARBA" id="ARBA00023180"/>
    </source>
</evidence>
<keyword evidence="6 17" id="KW-0479">Metal-binding</keyword>
<dbReference type="EMBL" id="CT009753">
    <property type="protein sequence ID" value="CAJ17011.1"/>
    <property type="molecule type" value="Genomic_DNA"/>
</dbReference>
<evidence type="ECO:0000256" key="13">
    <source>
        <dbReference type="ARBA" id="ARBA00023145"/>
    </source>
</evidence>
<evidence type="ECO:0000256" key="12">
    <source>
        <dbReference type="ARBA" id="ARBA00023136"/>
    </source>
</evidence>
<comment type="subcellular location">
    <subcellularLocation>
        <location evidence="3">Membrane</location>
    </subcellularLocation>
</comment>
<name>Q4FKH2_TRYB2</name>
<keyword evidence="14" id="KW-1015">Disulfide bond</keyword>
<organism evidence="20">
    <name type="scientific">Trypanosoma brucei brucei (strain 927/4 GUTat10.1)</name>
    <dbReference type="NCBI Taxonomy" id="185431"/>
    <lineage>
        <taxon>Eukaryota</taxon>
        <taxon>Discoba</taxon>
        <taxon>Euglenozoa</taxon>
        <taxon>Kinetoplastea</taxon>
        <taxon>Metakinetoplastina</taxon>
        <taxon>Trypanosomatida</taxon>
        <taxon>Trypanosomatidae</taxon>
        <taxon>Trypanosoma</taxon>
    </lineage>
</organism>
<dbReference type="FunFam" id="2.30.34.10:FF:000003">
    <property type="entry name" value="Major surface protease gp63, putative"/>
    <property type="match status" value="1"/>
</dbReference>
<evidence type="ECO:0000256" key="9">
    <source>
        <dbReference type="ARBA" id="ARBA00022833"/>
    </source>
</evidence>
<evidence type="ECO:0000256" key="17">
    <source>
        <dbReference type="PIRSR" id="PIRSR601577-2"/>
    </source>
</evidence>
<keyword evidence="7" id="KW-0732">Signal</keyword>
<evidence type="ECO:0000256" key="7">
    <source>
        <dbReference type="ARBA" id="ARBA00022729"/>
    </source>
</evidence>
<dbReference type="Gene3D" id="2.30.34.10">
    <property type="entry name" value="Leishmanolysin domain 4"/>
    <property type="match status" value="1"/>
</dbReference>
<keyword evidence="8 18" id="KW-0378">Hydrolase</keyword>
<comment type="similarity">
    <text evidence="4 18">Belongs to the peptidase M8 family.</text>
</comment>
<dbReference type="VEuPathDB" id="TriTrypDB:Tb927.11.7640"/>
<keyword evidence="5 18" id="KW-0645">Protease</keyword>
<dbReference type="PANTHER" id="PTHR10942:SF0">
    <property type="entry name" value="LEISHMANOLYSIN-LIKE PEPTIDASE"/>
    <property type="match status" value="1"/>
</dbReference>
<feature type="active site" evidence="16">
    <location>
        <position position="243"/>
    </location>
</feature>
<feature type="binding site" evidence="17">
    <location>
        <position position="311"/>
    </location>
    <ligand>
        <name>Zn(2+)</name>
        <dbReference type="ChEBI" id="CHEBI:29105"/>
        <note>catalytic</note>
    </ligand>
</feature>
<evidence type="ECO:0000313" key="20">
    <source>
        <dbReference type="EMBL" id="CAJ17011.1"/>
    </source>
</evidence>
<dbReference type="FunFam" id="3.10.170.20:FF:000005">
    <property type="entry name" value="MSP-A1 surface protease homolog"/>
    <property type="match status" value="1"/>
</dbReference>
<dbReference type="PRINTS" id="PR00782">
    <property type="entry name" value="LSHMANOLYSIN"/>
</dbReference>
<dbReference type="InterPro" id="IPR001577">
    <property type="entry name" value="Peptidase_M8"/>
</dbReference>
<evidence type="ECO:0000256" key="4">
    <source>
        <dbReference type="ARBA" id="ARBA00005860"/>
    </source>
</evidence>
<dbReference type="Pfam" id="PF01457">
    <property type="entry name" value="Peptidase_M8"/>
    <property type="match status" value="1"/>
</dbReference>
<comment type="cofactor">
    <cofactor evidence="17 18">
        <name>Zn(2+)</name>
        <dbReference type="ChEBI" id="CHEBI:29105"/>
    </cofactor>
    <text evidence="17 18">Binds 1 zinc ion per subunit.</text>
</comment>
<evidence type="ECO:0000256" key="6">
    <source>
        <dbReference type="ARBA" id="ARBA00022723"/>
    </source>
</evidence>
<comment type="function">
    <text evidence="2">Has an integral role during the infection of macrophages in the mammalian host.</text>
</comment>
<evidence type="ECO:0000256" key="2">
    <source>
        <dbReference type="ARBA" id="ARBA00003364"/>
    </source>
</evidence>
<evidence type="ECO:0000256" key="8">
    <source>
        <dbReference type="ARBA" id="ARBA00022801"/>
    </source>
</evidence>
<accession>Q4FKH2</accession>
<dbReference type="Gene3D" id="3.90.132.10">
    <property type="entry name" value="Leishmanolysin , domain 2"/>
    <property type="match status" value="1"/>
</dbReference>
<evidence type="ECO:0000256" key="10">
    <source>
        <dbReference type="ARBA" id="ARBA00022889"/>
    </source>
</evidence>
<dbReference type="AlphaFoldDB" id="Q4FKH2"/>
<reference evidence="20" key="1">
    <citation type="submission" date="2005-06" db="EMBL/GenBank/DDBJ databases">
        <authorList>
            <person name="Hamlin N."/>
            <person name="Brooks K."/>
            <person name="Cherevach I."/>
            <person name="Churcher C."/>
            <person name="Goodhead I."/>
            <person name="Hauser H."/>
            <person name="Mungall K."/>
            <person name="Sanders M."/>
            <person name="Simmonds M."/>
            <person name="Walker D."/>
            <person name="White B."/>
            <person name="Berriman M."/>
            <person name="Hertz-Fowler C."/>
            <person name="Renauld H."/>
            <person name="Bohme U."/>
            <person name="Arrowsmith C."/>
            <person name="Atkin R."/>
            <person name="Chillingworth T."/>
            <person name="Cronin A."/>
            <person name="Davies R."/>
            <person name="Fraser A."/>
            <person name="Hance Z."/>
            <person name="Jagels K."/>
            <person name="Johnson D."/>
            <person name="Larke N."/>
            <person name="Leech V."/>
            <person name="Lord A."/>
            <person name="MacLeod A."/>
            <person name="Moule S."/>
            <person name="Quail M."/>
            <person name="Norbertczak H."/>
            <person name="Rabbinowitsch E."/>
            <person name="Rajandream M."/>
            <person name="Reitter C."/>
            <person name="Sharp S."/>
            <person name="Whitehead S."/>
            <person name="Woodward J."/>
            <person name="Hall N."/>
            <person name="Melville S.and.Barrell.B."/>
        </authorList>
    </citation>
    <scope>NUCLEOTIDE SEQUENCE</scope>
    <source>
        <strain evidence="20">927/4 GUTat10.1</strain>
    </source>
</reference>
<keyword evidence="12" id="KW-0472">Membrane</keyword>
<evidence type="ECO:0000256" key="3">
    <source>
        <dbReference type="ARBA" id="ARBA00004370"/>
    </source>
</evidence>
<dbReference type="SUPFAM" id="SSF55486">
    <property type="entry name" value="Metalloproteases ('zincins'), catalytic domain"/>
    <property type="match status" value="1"/>
</dbReference>
<evidence type="ECO:0000256" key="5">
    <source>
        <dbReference type="ARBA" id="ARBA00022670"/>
    </source>
</evidence>
<keyword evidence="15" id="KW-0325">Glycoprotein</keyword>
<dbReference type="PANTHER" id="PTHR10942">
    <property type="entry name" value="LEISHMANOLYSIN-LIKE PEPTIDASE"/>
    <property type="match status" value="1"/>
</dbReference>
<keyword evidence="10" id="KW-0130">Cell adhesion</keyword>
<dbReference type="Gene3D" id="3.10.170.20">
    <property type="match status" value="1"/>
</dbReference>
<dbReference type="FunFam" id="3.90.132.10:FF:000001">
    <property type="entry name" value="leishmanolysin-like peptidase isoform X2"/>
    <property type="match status" value="1"/>
</dbReference>
<dbReference type="GO" id="GO:0046872">
    <property type="term" value="F:metal ion binding"/>
    <property type="evidence" value="ECO:0007669"/>
    <property type="project" value="UniProtKB-KW"/>
</dbReference>
<dbReference type="GO" id="GO:0004222">
    <property type="term" value="F:metalloendopeptidase activity"/>
    <property type="evidence" value="ECO:0007669"/>
    <property type="project" value="UniProtKB-UniRule"/>
</dbReference>
<sequence length="630" mass="68987">MYVVSILKVKELQISIDTLECVYMTLIMFPRYVIPCLLGLILCGDVTEGNIPPHQCDFGKLMKNMSVREPPVPKGDLVHAIVTSSTAGWEPIRFQVFKLDINDPKKFCERIGETRSDFRGNEHLCKSDSVLTKEKKTLLDAVIPDALKMHTDRLMVQPLQSPIKVHQEQTFCKNFNIPKDHYTTGVSGADMVLYGAAGPMGSPAAWAGPCSRVSGQRPTVGVFNIGPEVLTSHDSSMRVTAHEIAHALGFGFKIMEERNLVEQRSNIRGKGPVWVVKSQTVVKKAQEFYGCDRITGVELEDEGGEGTINSHWERRIAMEEMMTGIKGSDGGRYSVLTMALFEDMGFYKARWGNEEDMHFGKGRGCEFLEKRCVEDGKSNFPDVFCTPETAKGNNICTSDRGGLGSCAIYLYTPALPAYYRYFGDERKGGPKELLDYCPYIRLFSNGGCTNGDADVMKGSRIGPKSRCVKGTGLQIKRGNLIYIVDDICVEVNCEPDTLQVRFVDDEKWYDCPEGSNVTSTVTFYKGSILCPKKSELCASKVMKQVTTISPVTASGASVGDSAGTRAGDYPDASPVASPGPLGEPSAVPIAGSSTVSSPVTEDGTGASSRVAYSSYLMWNLLLFVSCFPLL</sequence>
<evidence type="ECO:0000256" key="14">
    <source>
        <dbReference type="ARBA" id="ARBA00023157"/>
    </source>
</evidence>
<feature type="binding site" evidence="17">
    <location>
        <position position="246"/>
    </location>
    <ligand>
        <name>Zn(2+)</name>
        <dbReference type="ChEBI" id="CHEBI:29105"/>
        <note>catalytic</note>
    </ligand>
</feature>